<evidence type="ECO:0000256" key="6">
    <source>
        <dbReference type="RuleBase" id="RU004355"/>
    </source>
</evidence>
<dbReference type="GO" id="GO:0005737">
    <property type="term" value="C:cytoplasm"/>
    <property type="evidence" value="ECO:0007669"/>
    <property type="project" value="UniProtKB-SubCell"/>
</dbReference>
<keyword evidence="4 5" id="KW-0269">Exonuclease</keyword>
<organism evidence="9 10">
    <name type="scientific">Schleiferilactobacillus perolens DSM 12744</name>
    <dbReference type="NCBI Taxonomy" id="1423792"/>
    <lineage>
        <taxon>Bacteria</taxon>
        <taxon>Bacillati</taxon>
        <taxon>Bacillota</taxon>
        <taxon>Bacilli</taxon>
        <taxon>Lactobacillales</taxon>
        <taxon>Lactobacillaceae</taxon>
        <taxon>Schleiferilactobacillus</taxon>
    </lineage>
</organism>
<dbReference type="PANTHER" id="PTHR30008:SF0">
    <property type="entry name" value="EXODEOXYRIBONUCLEASE 7 LARGE SUBUNIT"/>
    <property type="match status" value="1"/>
</dbReference>
<dbReference type="InterPro" id="IPR003753">
    <property type="entry name" value="Exonuc_VII_L"/>
</dbReference>
<evidence type="ECO:0000313" key="9">
    <source>
        <dbReference type="EMBL" id="KRL12930.1"/>
    </source>
</evidence>
<dbReference type="RefSeq" id="WP_057819791.1">
    <property type="nucleotide sequence ID" value="NZ_AZEC01000005.1"/>
</dbReference>
<comment type="caution">
    <text evidence="9">The sequence shown here is derived from an EMBL/GenBank/DDBJ whole genome shotgun (WGS) entry which is preliminary data.</text>
</comment>
<evidence type="ECO:0000256" key="2">
    <source>
        <dbReference type="ARBA" id="ARBA00022722"/>
    </source>
</evidence>
<accession>A0A0R1N5R7</accession>
<dbReference type="Pfam" id="PF13742">
    <property type="entry name" value="tRNA_anti_2"/>
    <property type="match status" value="1"/>
</dbReference>
<evidence type="ECO:0000259" key="8">
    <source>
        <dbReference type="Pfam" id="PF13742"/>
    </source>
</evidence>
<dbReference type="GO" id="GO:0008855">
    <property type="term" value="F:exodeoxyribonuclease VII activity"/>
    <property type="evidence" value="ECO:0007669"/>
    <property type="project" value="UniProtKB-UniRule"/>
</dbReference>
<gene>
    <name evidence="5" type="primary">xseA</name>
    <name evidence="9" type="ORF">FD09_GL002470</name>
</gene>
<dbReference type="PANTHER" id="PTHR30008">
    <property type="entry name" value="EXODEOXYRIBONUCLEASE 7 LARGE SUBUNIT"/>
    <property type="match status" value="1"/>
</dbReference>
<dbReference type="EMBL" id="AZEC01000005">
    <property type="protein sequence ID" value="KRL12930.1"/>
    <property type="molecule type" value="Genomic_DNA"/>
</dbReference>
<comment type="catalytic activity">
    <reaction evidence="5 6">
        <text>Exonucleolytic cleavage in either 5'- to 3'- or 3'- to 5'-direction to yield nucleoside 5'-phosphates.</text>
        <dbReference type="EC" id="3.1.11.6"/>
    </reaction>
</comment>
<dbReference type="NCBIfam" id="TIGR00237">
    <property type="entry name" value="xseA"/>
    <property type="match status" value="1"/>
</dbReference>
<keyword evidence="2 5" id="KW-0540">Nuclease</keyword>
<feature type="domain" description="OB-fold nucleic acid binding" evidence="8">
    <location>
        <begin position="9"/>
        <end position="103"/>
    </location>
</feature>
<dbReference type="OrthoDB" id="9802795at2"/>
<dbReference type="Pfam" id="PF02601">
    <property type="entry name" value="Exonuc_VII_L"/>
    <property type="match status" value="1"/>
</dbReference>
<keyword evidence="10" id="KW-1185">Reference proteome</keyword>
<keyword evidence="1 5" id="KW-0963">Cytoplasm</keyword>
<dbReference type="Proteomes" id="UP000051330">
    <property type="component" value="Unassembled WGS sequence"/>
</dbReference>
<dbReference type="PATRIC" id="fig|1423792.3.peg.2519"/>
<comment type="function">
    <text evidence="5">Bidirectionally degrades single-stranded DNA into large acid-insoluble oligonucleotides, which are then degraded further into small acid-soluble oligonucleotides.</text>
</comment>
<feature type="domain" description="Exonuclease VII large subunit C-terminal" evidence="7">
    <location>
        <begin position="129"/>
        <end position="439"/>
    </location>
</feature>
<dbReference type="CDD" id="cd04489">
    <property type="entry name" value="ExoVII_LU_OBF"/>
    <property type="match status" value="1"/>
</dbReference>
<dbReference type="EC" id="3.1.11.6" evidence="5"/>
<dbReference type="AlphaFoldDB" id="A0A0R1N5R7"/>
<protein>
    <recommendedName>
        <fullName evidence="5">Exodeoxyribonuclease 7 large subunit</fullName>
        <ecNumber evidence="5">3.1.11.6</ecNumber>
    </recommendedName>
    <alternativeName>
        <fullName evidence="5">Exodeoxyribonuclease VII large subunit</fullName>
        <shortName evidence="5">Exonuclease VII large subunit</shortName>
    </alternativeName>
</protein>
<evidence type="ECO:0000313" key="10">
    <source>
        <dbReference type="Proteomes" id="UP000051330"/>
    </source>
</evidence>
<comment type="subunit">
    <text evidence="5">Heterooligomer composed of large and small subunits.</text>
</comment>
<dbReference type="GO" id="GO:0006308">
    <property type="term" value="P:DNA catabolic process"/>
    <property type="evidence" value="ECO:0007669"/>
    <property type="project" value="UniProtKB-UniRule"/>
</dbReference>
<evidence type="ECO:0000256" key="4">
    <source>
        <dbReference type="ARBA" id="ARBA00022839"/>
    </source>
</evidence>
<reference evidence="9 10" key="1">
    <citation type="journal article" date="2015" name="Genome Announc.">
        <title>Expanding the biotechnology potential of lactobacilli through comparative genomics of 213 strains and associated genera.</title>
        <authorList>
            <person name="Sun Z."/>
            <person name="Harris H.M."/>
            <person name="McCann A."/>
            <person name="Guo C."/>
            <person name="Argimon S."/>
            <person name="Zhang W."/>
            <person name="Yang X."/>
            <person name="Jeffery I.B."/>
            <person name="Cooney J.C."/>
            <person name="Kagawa T.F."/>
            <person name="Liu W."/>
            <person name="Song Y."/>
            <person name="Salvetti E."/>
            <person name="Wrobel A."/>
            <person name="Rasinkangas P."/>
            <person name="Parkhill J."/>
            <person name="Rea M.C."/>
            <person name="O'Sullivan O."/>
            <person name="Ritari J."/>
            <person name="Douillard F.P."/>
            <person name="Paul Ross R."/>
            <person name="Yang R."/>
            <person name="Briner A.E."/>
            <person name="Felis G.E."/>
            <person name="de Vos W.M."/>
            <person name="Barrangou R."/>
            <person name="Klaenhammer T.R."/>
            <person name="Caufield P.W."/>
            <person name="Cui Y."/>
            <person name="Zhang H."/>
            <person name="O'Toole P.W."/>
        </authorList>
    </citation>
    <scope>NUCLEOTIDE SEQUENCE [LARGE SCALE GENOMIC DNA]</scope>
    <source>
        <strain evidence="9 10">DSM 12744</strain>
    </source>
</reference>
<dbReference type="GO" id="GO:0003676">
    <property type="term" value="F:nucleic acid binding"/>
    <property type="evidence" value="ECO:0007669"/>
    <property type="project" value="InterPro"/>
</dbReference>
<dbReference type="InterPro" id="IPR025824">
    <property type="entry name" value="OB-fold_nuc-bd_dom"/>
</dbReference>
<sequence length="460" mass="51126">MSEGAPEYLTITALTQYIKRKFDVDPYLGRVMVTGEISNFRSRPGNQYFSLKDEKAKINAMMFASDFAKVAFVPEEGMKVEAVGRVTVYPPNGNYQFYVEEMQPAGVGALYIRFEQLKKKLAAEGLFDRTKRPLPAFPRRIGVITSQSGAVIRDILTTAARRDPLAQIVLFPAQVQGDAAAGSIVHQLQRAFIHPRLDVLIIGRGGGSIEDLWPFNEESVARAIIESPIPIISSVGHETDTTIADLVADVRAATPTAAAELATPNVADLLLRIRQSANTLQSVMQHALTNWRNQMQNLVNAPVLHQPERLYALPTQRLDTLRTRLINTTQSRIQRTRQQVNTLQTGLWRHNPQNRLDLAQQQLADNQRRLTNVAHHGLQQQRQQLANAMHALDLLSPLRVLDRGYAYVTLPDGTVVRQVARLAAAQPVTIHLADGTATAQVLKTEKKEGAAHGHKEETDF</sequence>
<proteinExistence type="inferred from homology"/>
<name>A0A0R1N5R7_9LACO</name>
<dbReference type="GO" id="GO:0009318">
    <property type="term" value="C:exodeoxyribonuclease VII complex"/>
    <property type="evidence" value="ECO:0007669"/>
    <property type="project" value="UniProtKB-UniRule"/>
</dbReference>
<evidence type="ECO:0000256" key="5">
    <source>
        <dbReference type="HAMAP-Rule" id="MF_00378"/>
    </source>
</evidence>
<keyword evidence="3 5" id="KW-0378">Hydrolase</keyword>
<comment type="similarity">
    <text evidence="5 6">Belongs to the XseA family.</text>
</comment>
<dbReference type="InterPro" id="IPR020579">
    <property type="entry name" value="Exonuc_VII_lsu_C"/>
</dbReference>
<evidence type="ECO:0000259" key="7">
    <source>
        <dbReference type="Pfam" id="PF02601"/>
    </source>
</evidence>
<evidence type="ECO:0000256" key="1">
    <source>
        <dbReference type="ARBA" id="ARBA00022490"/>
    </source>
</evidence>
<comment type="subcellular location">
    <subcellularLocation>
        <location evidence="5 6">Cytoplasm</location>
    </subcellularLocation>
</comment>
<evidence type="ECO:0000256" key="3">
    <source>
        <dbReference type="ARBA" id="ARBA00022801"/>
    </source>
</evidence>
<dbReference type="STRING" id="1423792.FD09_GL002470"/>
<dbReference type="HAMAP" id="MF_00378">
    <property type="entry name" value="Exonuc_7_L"/>
    <property type="match status" value="1"/>
</dbReference>